<evidence type="ECO:0000256" key="1">
    <source>
        <dbReference type="ARBA" id="ARBA00004141"/>
    </source>
</evidence>
<feature type="transmembrane region" description="Helical" evidence="9">
    <location>
        <begin position="68"/>
        <end position="90"/>
    </location>
</feature>
<name>A0A448XG44_9PLAT</name>
<evidence type="ECO:0000256" key="6">
    <source>
        <dbReference type="ARBA" id="ARBA00023170"/>
    </source>
</evidence>
<dbReference type="Gene3D" id="1.20.1070.10">
    <property type="entry name" value="Rhodopsin 7-helix transmembrane proteins"/>
    <property type="match status" value="1"/>
</dbReference>
<comment type="caution">
    <text evidence="11">The sequence shown here is derived from an EMBL/GenBank/DDBJ whole genome shotgun (WGS) entry which is preliminary data.</text>
</comment>
<dbReference type="PROSITE" id="PS50262">
    <property type="entry name" value="G_PROTEIN_RECEP_F1_2"/>
    <property type="match status" value="1"/>
</dbReference>
<evidence type="ECO:0000313" key="11">
    <source>
        <dbReference type="EMBL" id="VEL35677.1"/>
    </source>
</evidence>
<dbReference type="GO" id="GO:0005886">
    <property type="term" value="C:plasma membrane"/>
    <property type="evidence" value="ECO:0007669"/>
    <property type="project" value="TreeGrafter"/>
</dbReference>
<keyword evidence="3 9" id="KW-1133">Transmembrane helix</keyword>
<feature type="region of interest" description="Disordered" evidence="8">
    <location>
        <begin position="438"/>
        <end position="466"/>
    </location>
</feature>
<dbReference type="GO" id="GO:0004930">
    <property type="term" value="F:G protein-coupled receptor activity"/>
    <property type="evidence" value="ECO:0007669"/>
    <property type="project" value="UniProtKB-KW"/>
</dbReference>
<dbReference type="EMBL" id="CAAALY010250390">
    <property type="protein sequence ID" value="VEL35677.1"/>
    <property type="molecule type" value="Genomic_DNA"/>
</dbReference>
<keyword evidence="6" id="KW-0675">Receptor</keyword>
<feature type="transmembrane region" description="Helical" evidence="9">
    <location>
        <begin position="326"/>
        <end position="347"/>
    </location>
</feature>
<dbReference type="PANTHER" id="PTHR45695:SF9">
    <property type="entry name" value="LEUCOKININ RECEPTOR"/>
    <property type="match status" value="1"/>
</dbReference>
<feature type="transmembrane region" description="Helical" evidence="9">
    <location>
        <begin position="36"/>
        <end position="56"/>
    </location>
</feature>
<dbReference type="AlphaFoldDB" id="A0A448XG44"/>
<dbReference type="OrthoDB" id="6234217at2759"/>
<keyword evidence="2 9" id="KW-0812">Transmembrane</keyword>
<protein>
    <recommendedName>
        <fullName evidence="10">G-protein coupled receptors family 1 profile domain-containing protein</fullName>
    </recommendedName>
</protein>
<dbReference type="Proteomes" id="UP000784294">
    <property type="component" value="Unassembled WGS sequence"/>
</dbReference>
<evidence type="ECO:0000256" key="9">
    <source>
        <dbReference type="SAM" id="Phobius"/>
    </source>
</evidence>
<dbReference type="InterPro" id="IPR017452">
    <property type="entry name" value="GPCR_Rhodpsn_7TM"/>
</dbReference>
<organism evidence="11 12">
    <name type="scientific">Protopolystoma xenopodis</name>
    <dbReference type="NCBI Taxonomy" id="117903"/>
    <lineage>
        <taxon>Eukaryota</taxon>
        <taxon>Metazoa</taxon>
        <taxon>Spiralia</taxon>
        <taxon>Lophotrochozoa</taxon>
        <taxon>Platyhelminthes</taxon>
        <taxon>Monogenea</taxon>
        <taxon>Polyopisthocotylea</taxon>
        <taxon>Polystomatidea</taxon>
        <taxon>Polystomatidae</taxon>
        <taxon>Protopolystoma</taxon>
    </lineage>
</organism>
<feature type="domain" description="G-protein coupled receptors family 1 profile" evidence="10">
    <location>
        <begin position="48"/>
        <end position="385"/>
    </location>
</feature>
<reference evidence="11" key="1">
    <citation type="submission" date="2018-11" db="EMBL/GenBank/DDBJ databases">
        <authorList>
            <consortium name="Pathogen Informatics"/>
        </authorList>
    </citation>
    <scope>NUCLEOTIDE SEQUENCE</scope>
</reference>
<feature type="transmembrane region" description="Helical" evidence="9">
    <location>
        <begin position="117"/>
        <end position="139"/>
    </location>
</feature>
<evidence type="ECO:0000256" key="3">
    <source>
        <dbReference type="ARBA" id="ARBA00022989"/>
    </source>
</evidence>
<proteinExistence type="predicted"/>
<feature type="transmembrane region" description="Helical" evidence="9">
    <location>
        <begin position="151"/>
        <end position="174"/>
    </location>
</feature>
<keyword evidence="7" id="KW-0807">Transducer</keyword>
<sequence>MRRPRMADSTDPNVATFNNTYWEILYNLVADYYLCWYLPLNIGVGLLGNLFCLIFLSRSKMFPKKVRIWMLCICTGDSLILLTDALRMYIKIATKWDMRDVNTPICRLHNFLSNYAFYWSAFMQTGLSLQRLYFVISPLSARIHLPLSKVVAIWFLLTFLPIFPNLIFLLFWHIGQDCEPYDASYYKVTSICDLVIQGILPLAAMVLSTVMIAARMHQECETATQRLNAAGAKKVAPLEPVPPIDARSSSAGGMNGAQFGSSLRSRTSLINNSLSIKEPSEYSVATGQRSYVSVDVGAGSHLPEQTQVGAKAASRRDNQSLRITRLLITLNVFYLITTFPLFVYLAYLNMWHRVGATIPQPLHRTIYYVLRSICFLNSSCNWIFYCIGGQVFRKHTRKLVCRFVFRIQVTCHQVCRHCCLGDTSLAGADGVTPISFSPLPDVSSEAERDRLSDESRKPTKAGRVAAEPRHNLLIDRRVAEAEDANLATSREEERSEDAVNETEARGVKLLKRQTFSSFKDPKVTKRLSTLSWRETNSMNRLTDQHANEQTIQRQEGRRREVGRPKVTCDYEPGVRGDLPGSVSAVETRLSQFLFRISVLEHD</sequence>
<keyword evidence="4" id="KW-0297">G-protein coupled receptor</keyword>
<evidence type="ECO:0000259" key="10">
    <source>
        <dbReference type="PROSITE" id="PS50262"/>
    </source>
</evidence>
<feature type="compositionally biased region" description="Basic and acidic residues" evidence="8">
    <location>
        <begin position="445"/>
        <end position="457"/>
    </location>
</feature>
<evidence type="ECO:0000256" key="2">
    <source>
        <dbReference type="ARBA" id="ARBA00022692"/>
    </source>
</evidence>
<evidence type="ECO:0000256" key="7">
    <source>
        <dbReference type="ARBA" id="ARBA00023224"/>
    </source>
</evidence>
<comment type="subcellular location">
    <subcellularLocation>
        <location evidence="1">Membrane</location>
        <topology evidence="1">Multi-pass membrane protein</topology>
    </subcellularLocation>
</comment>
<feature type="transmembrane region" description="Helical" evidence="9">
    <location>
        <begin position="367"/>
        <end position="388"/>
    </location>
</feature>
<gene>
    <name evidence="11" type="ORF">PXEA_LOCUS29117</name>
</gene>
<evidence type="ECO:0000313" key="12">
    <source>
        <dbReference type="Proteomes" id="UP000784294"/>
    </source>
</evidence>
<evidence type="ECO:0000256" key="4">
    <source>
        <dbReference type="ARBA" id="ARBA00023040"/>
    </source>
</evidence>
<dbReference type="SUPFAM" id="SSF81321">
    <property type="entry name" value="Family A G protein-coupled receptor-like"/>
    <property type="match status" value="1"/>
</dbReference>
<keyword evidence="12" id="KW-1185">Reference proteome</keyword>
<evidence type="ECO:0000256" key="8">
    <source>
        <dbReference type="SAM" id="MobiDB-lite"/>
    </source>
</evidence>
<evidence type="ECO:0000256" key="5">
    <source>
        <dbReference type="ARBA" id="ARBA00023136"/>
    </source>
</evidence>
<dbReference type="PANTHER" id="PTHR45695">
    <property type="entry name" value="LEUCOKININ RECEPTOR-RELATED"/>
    <property type="match status" value="1"/>
</dbReference>
<accession>A0A448XG44</accession>
<keyword evidence="5 9" id="KW-0472">Membrane</keyword>
<feature type="transmembrane region" description="Helical" evidence="9">
    <location>
        <begin position="194"/>
        <end position="214"/>
    </location>
</feature>